<dbReference type="InterPro" id="IPR005545">
    <property type="entry name" value="YCII"/>
</dbReference>
<dbReference type="RefSeq" id="WP_140469858.1">
    <property type="nucleotide sequence ID" value="NZ_RCZD01000001.1"/>
</dbReference>
<dbReference type="PANTHER" id="PTHR37828:SF1">
    <property type="entry name" value="YCII-RELATED DOMAIN-CONTAINING PROTEIN"/>
    <property type="match status" value="1"/>
</dbReference>
<evidence type="ECO:0000313" key="3">
    <source>
        <dbReference type="EMBL" id="TPG64772.1"/>
    </source>
</evidence>
<name>A0A502GTI2_9GAMM</name>
<feature type="domain" description="YCII-related" evidence="2">
    <location>
        <begin position="6"/>
        <end position="84"/>
    </location>
</feature>
<dbReference type="AlphaFoldDB" id="A0A502GTI2"/>
<dbReference type="EMBL" id="RCZD01000001">
    <property type="protein sequence ID" value="TPG64772.1"/>
    <property type="molecule type" value="Genomic_DNA"/>
</dbReference>
<dbReference type="Pfam" id="PF03795">
    <property type="entry name" value="YCII"/>
    <property type="match status" value="1"/>
</dbReference>
<accession>A0A502GTI2</accession>
<evidence type="ECO:0000259" key="2">
    <source>
        <dbReference type="Pfam" id="PF03795"/>
    </source>
</evidence>
<comment type="caution">
    <text evidence="3">The sequence shown here is derived from an EMBL/GenBank/DDBJ whole genome shotgun (WGS) entry which is preliminary data.</text>
</comment>
<dbReference type="OrthoDB" id="9814407at2"/>
<reference evidence="3 4" key="1">
    <citation type="journal article" date="2019" name="Environ. Microbiol.">
        <title>Species interactions and distinct microbial communities in high Arctic permafrost affected cryosols are associated with the CH4 and CO2 gas fluxes.</title>
        <authorList>
            <person name="Altshuler I."/>
            <person name="Hamel J."/>
            <person name="Turney S."/>
            <person name="Magnuson E."/>
            <person name="Levesque R."/>
            <person name="Greer C."/>
            <person name="Whyte L.G."/>
        </authorList>
    </citation>
    <scope>NUCLEOTIDE SEQUENCE [LARGE SCALE GENOMIC DNA]</scope>
    <source>
        <strain evidence="3 4">E4</strain>
    </source>
</reference>
<proteinExistence type="inferred from homology"/>
<protein>
    <recommendedName>
        <fullName evidence="2">YCII-related domain-containing protein</fullName>
    </recommendedName>
</protein>
<sequence>MNMLYIAVLSYVKPLSEVDALLPAHVEWLRKGYDDGIFILSGRRNPRTGGVILARGSSIEEIQARMKEDPLQHQGLATLEITPFEPTMSAEDLQHLL</sequence>
<dbReference type="Gene3D" id="3.30.70.1060">
    <property type="entry name" value="Dimeric alpha+beta barrel"/>
    <property type="match status" value="1"/>
</dbReference>
<evidence type="ECO:0000313" key="4">
    <source>
        <dbReference type="Proteomes" id="UP000317663"/>
    </source>
</evidence>
<evidence type="ECO:0000256" key="1">
    <source>
        <dbReference type="ARBA" id="ARBA00007689"/>
    </source>
</evidence>
<gene>
    <name evidence="3" type="ORF">EAH77_00525</name>
</gene>
<dbReference type="SUPFAM" id="SSF54909">
    <property type="entry name" value="Dimeric alpha+beta barrel"/>
    <property type="match status" value="1"/>
</dbReference>
<organism evidence="3 4">
    <name type="scientific">Ewingella americana</name>
    <dbReference type="NCBI Taxonomy" id="41202"/>
    <lineage>
        <taxon>Bacteria</taxon>
        <taxon>Pseudomonadati</taxon>
        <taxon>Pseudomonadota</taxon>
        <taxon>Gammaproteobacteria</taxon>
        <taxon>Enterobacterales</taxon>
        <taxon>Yersiniaceae</taxon>
        <taxon>Ewingella</taxon>
    </lineage>
</organism>
<dbReference type="Proteomes" id="UP000317663">
    <property type="component" value="Unassembled WGS sequence"/>
</dbReference>
<keyword evidence="4" id="KW-1185">Reference proteome</keyword>
<dbReference type="PANTHER" id="PTHR37828">
    <property type="entry name" value="GSR2449 PROTEIN"/>
    <property type="match status" value="1"/>
</dbReference>
<comment type="similarity">
    <text evidence="1">Belongs to the YciI family.</text>
</comment>
<dbReference type="InterPro" id="IPR011008">
    <property type="entry name" value="Dimeric_a/b-barrel"/>
</dbReference>